<evidence type="ECO:0000313" key="11">
    <source>
        <dbReference type="Proteomes" id="UP000576480"/>
    </source>
</evidence>
<dbReference type="AlphaFoldDB" id="A0A6V8NY47"/>
<sequence length="157" mass="17756">MKRIYIREEVCIGCRLCEIHCLVQHSRSKKIIKAFKEEFPRALPRILVEEQDYLSFALQCRHCDGAPCLAACPTGAMYRHGETGAVLCNENKCVGCWMCIMVCPFGVIKRDVEGRKVASKCDLCLGEEIPVCVAHCPNEALIFEERENLEQAYEKVG</sequence>
<keyword evidence="12" id="KW-1185">Reference proteome</keyword>
<dbReference type="Proteomes" id="UP000576480">
    <property type="component" value="Unassembled WGS sequence"/>
</dbReference>
<dbReference type="PANTHER" id="PTHR42859">
    <property type="entry name" value="OXIDOREDUCTASE"/>
    <property type="match status" value="1"/>
</dbReference>
<organism evidence="7 10">
    <name type="scientific">Candidatus Hakubella thermalkaliphila</name>
    <dbReference type="NCBI Taxonomy" id="2754717"/>
    <lineage>
        <taxon>Bacteria</taxon>
        <taxon>Bacillati</taxon>
        <taxon>Actinomycetota</taxon>
        <taxon>Actinomycetota incertae sedis</taxon>
        <taxon>Candidatus Hakubellales</taxon>
        <taxon>Candidatus Hakubellaceae</taxon>
        <taxon>Candidatus Hakubella</taxon>
    </lineage>
</organism>
<dbReference type="Proteomes" id="UP000591948">
    <property type="component" value="Unassembled WGS sequence"/>
</dbReference>
<accession>A0A6V8NY47</accession>
<keyword evidence="1" id="KW-0004">4Fe-4S</keyword>
<keyword evidence="4" id="KW-0408">Iron</keyword>
<dbReference type="GO" id="GO:0051539">
    <property type="term" value="F:4 iron, 4 sulfur cluster binding"/>
    <property type="evidence" value="ECO:0007669"/>
    <property type="project" value="UniProtKB-KW"/>
</dbReference>
<evidence type="ECO:0000256" key="4">
    <source>
        <dbReference type="ARBA" id="ARBA00023004"/>
    </source>
</evidence>
<evidence type="ECO:0000256" key="5">
    <source>
        <dbReference type="ARBA" id="ARBA00023014"/>
    </source>
</evidence>
<evidence type="ECO:0000256" key="2">
    <source>
        <dbReference type="ARBA" id="ARBA00022723"/>
    </source>
</evidence>
<dbReference type="EMBL" id="BLRX01000049">
    <property type="protein sequence ID" value="GFP25185.1"/>
    <property type="molecule type" value="Genomic_DNA"/>
</dbReference>
<dbReference type="PANTHER" id="PTHR42859:SF17">
    <property type="entry name" value="ELECTRON TRANSPORT PROTEIN HYDN-RELATED"/>
    <property type="match status" value="1"/>
</dbReference>
<dbReference type="PROSITE" id="PS00198">
    <property type="entry name" value="4FE4S_FER_1"/>
    <property type="match status" value="1"/>
</dbReference>
<keyword evidence="2" id="KW-0479">Metal-binding</keyword>
<reference evidence="10 11" key="1">
    <citation type="journal article" date="2020" name="Front. Microbiol.">
        <title>Single-cell genomics of novel Actinobacteria with the Wood-Ljungdahl pathway discovered in a serpentinizing system.</title>
        <authorList>
            <person name="Merino N."/>
            <person name="Kawai M."/>
            <person name="Boyd E.S."/>
            <person name="Colman D.R."/>
            <person name="McGlynn S.E."/>
            <person name="Nealson K.H."/>
            <person name="Kurokawa K."/>
            <person name="Hongoh Y."/>
        </authorList>
    </citation>
    <scope>NUCLEOTIDE SEQUENCE [LARGE SCALE GENOMIC DNA]</scope>
    <source>
        <strain evidence="7 10">S25</strain>
        <strain evidence="8 12">S33</strain>
        <strain evidence="9 11">S43</strain>
    </source>
</reference>
<evidence type="ECO:0000256" key="1">
    <source>
        <dbReference type="ARBA" id="ARBA00022485"/>
    </source>
</evidence>
<dbReference type="InterPro" id="IPR017896">
    <property type="entry name" value="4Fe4S_Fe-S-bd"/>
</dbReference>
<feature type="domain" description="4Fe-4S ferredoxin-type" evidence="6">
    <location>
        <begin position="84"/>
        <end position="113"/>
    </location>
</feature>
<dbReference type="EMBL" id="BLSB01000078">
    <property type="protein sequence ID" value="GFP35303.1"/>
    <property type="molecule type" value="Genomic_DNA"/>
</dbReference>
<dbReference type="Proteomes" id="UP000543224">
    <property type="component" value="Unassembled WGS sequence"/>
</dbReference>
<evidence type="ECO:0000313" key="10">
    <source>
        <dbReference type="Proteomes" id="UP000543224"/>
    </source>
</evidence>
<protein>
    <submittedName>
        <fullName evidence="7">Anaerobic carbon-monoxide dehydrogenase iron sulfur subunit</fullName>
    </submittedName>
</protein>
<dbReference type="RefSeq" id="WP_176229927.1">
    <property type="nucleotide sequence ID" value="NZ_BLRY01000024.1"/>
</dbReference>
<dbReference type="Gene3D" id="3.30.70.20">
    <property type="match status" value="2"/>
</dbReference>
<dbReference type="CDD" id="cd10563">
    <property type="entry name" value="CooF_like"/>
    <property type="match status" value="1"/>
</dbReference>
<proteinExistence type="predicted"/>
<evidence type="ECO:0000313" key="8">
    <source>
        <dbReference type="EMBL" id="GFP27266.1"/>
    </source>
</evidence>
<evidence type="ECO:0000313" key="12">
    <source>
        <dbReference type="Proteomes" id="UP000591948"/>
    </source>
</evidence>
<dbReference type="InterPro" id="IPR017900">
    <property type="entry name" value="4Fe4S_Fe_S_CS"/>
</dbReference>
<dbReference type="EMBL" id="BLRY01000024">
    <property type="protein sequence ID" value="GFP27266.1"/>
    <property type="molecule type" value="Genomic_DNA"/>
</dbReference>
<dbReference type="SUPFAM" id="SSF54862">
    <property type="entry name" value="4Fe-4S ferredoxins"/>
    <property type="match status" value="1"/>
</dbReference>
<evidence type="ECO:0000259" key="6">
    <source>
        <dbReference type="PROSITE" id="PS51379"/>
    </source>
</evidence>
<gene>
    <name evidence="7" type="ORF">HKBW3S25_00643</name>
    <name evidence="8" type="ORF">HKBW3S33_00680</name>
    <name evidence="9" type="ORF">HKBW3S43_01095</name>
</gene>
<feature type="domain" description="4Fe-4S ferredoxin-type" evidence="6">
    <location>
        <begin position="2"/>
        <end position="31"/>
    </location>
</feature>
<evidence type="ECO:0000256" key="3">
    <source>
        <dbReference type="ARBA" id="ARBA00022737"/>
    </source>
</evidence>
<keyword evidence="5" id="KW-0411">Iron-sulfur</keyword>
<dbReference type="GO" id="GO:0046872">
    <property type="term" value="F:metal ion binding"/>
    <property type="evidence" value="ECO:0007669"/>
    <property type="project" value="UniProtKB-KW"/>
</dbReference>
<dbReference type="Pfam" id="PF13247">
    <property type="entry name" value="Fer4_11"/>
    <property type="match status" value="1"/>
</dbReference>
<evidence type="ECO:0000313" key="7">
    <source>
        <dbReference type="EMBL" id="GFP25185.1"/>
    </source>
</evidence>
<comment type="caution">
    <text evidence="7">The sequence shown here is derived from an EMBL/GenBank/DDBJ whole genome shotgun (WGS) entry which is preliminary data.</text>
</comment>
<evidence type="ECO:0000313" key="9">
    <source>
        <dbReference type="EMBL" id="GFP35303.1"/>
    </source>
</evidence>
<name>A0A6V8NY47_9ACTN</name>
<dbReference type="PROSITE" id="PS51379">
    <property type="entry name" value="4FE4S_FER_2"/>
    <property type="match status" value="3"/>
</dbReference>
<feature type="domain" description="4Fe-4S ferredoxin-type" evidence="6">
    <location>
        <begin position="50"/>
        <end position="82"/>
    </location>
</feature>
<keyword evidence="3" id="KW-0677">Repeat</keyword>
<dbReference type="InterPro" id="IPR050294">
    <property type="entry name" value="RnfB_subfamily"/>
</dbReference>